<dbReference type="InterPro" id="IPR032880">
    <property type="entry name" value="CSC1/OSCA1-like_N"/>
</dbReference>
<comment type="subcellular location">
    <subcellularLocation>
        <location evidence="1">Membrane</location>
        <topology evidence="1">Multi-pass membrane protein</topology>
    </subcellularLocation>
</comment>
<evidence type="ECO:0000256" key="2">
    <source>
        <dbReference type="ARBA" id="ARBA00007779"/>
    </source>
</evidence>
<dbReference type="InterPro" id="IPR045122">
    <property type="entry name" value="Csc1-like"/>
</dbReference>
<dbReference type="PANTHER" id="PTHR13018:SF5">
    <property type="entry name" value="RE44586P"/>
    <property type="match status" value="1"/>
</dbReference>
<comment type="similarity">
    <text evidence="2">Belongs to the CSC1 (TC 1.A.17) family.</text>
</comment>
<dbReference type="Pfam" id="PF02714">
    <property type="entry name" value="RSN1_7TM"/>
    <property type="match status" value="1"/>
</dbReference>
<keyword evidence="6 7" id="KW-0472">Membrane</keyword>
<feature type="domain" description="CSC1/OSCA1-like cytosolic" evidence="10">
    <location>
        <begin position="179"/>
        <end position="329"/>
    </location>
</feature>
<organism evidence="11 12">
    <name type="scientific">Blepharisma stoltei</name>
    <dbReference type="NCBI Taxonomy" id="1481888"/>
    <lineage>
        <taxon>Eukaryota</taxon>
        <taxon>Sar</taxon>
        <taxon>Alveolata</taxon>
        <taxon>Ciliophora</taxon>
        <taxon>Postciliodesmatophora</taxon>
        <taxon>Heterotrichea</taxon>
        <taxon>Heterotrichida</taxon>
        <taxon>Blepharismidae</taxon>
        <taxon>Blepharisma</taxon>
    </lineage>
</organism>
<feature type="transmembrane region" description="Helical" evidence="7">
    <location>
        <begin position="610"/>
        <end position="628"/>
    </location>
</feature>
<accession>A0AAU9IX96</accession>
<dbReference type="GO" id="GO:0005227">
    <property type="term" value="F:calcium-activated cation channel activity"/>
    <property type="evidence" value="ECO:0007669"/>
    <property type="project" value="InterPro"/>
</dbReference>
<comment type="caution">
    <text evidence="11">The sequence shown here is derived from an EMBL/GenBank/DDBJ whole genome shotgun (WGS) entry which is preliminary data.</text>
</comment>
<feature type="transmembrane region" description="Helical" evidence="7">
    <location>
        <begin position="94"/>
        <end position="111"/>
    </location>
</feature>
<evidence type="ECO:0008006" key="13">
    <source>
        <dbReference type="Google" id="ProtNLM"/>
    </source>
</evidence>
<evidence type="ECO:0000256" key="6">
    <source>
        <dbReference type="ARBA" id="ARBA00023136"/>
    </source>
</evidence>
<evidence type="ECO:0000313" key="12">
    <source>
        <dbReference type="Proteomes" id="UP001162131"/>
    </source>
</evidence>
<evidence type="ECO:0000313" key="11">
    <source>
        <dbReference type="EMBL" id="CAG9318135.1"/>
    </source>
</evidence>
<dbReference type="PANTHER" id="PTHR13018">
    <property type="entry name" value="PROBABLE MEMBRANE PROTEIN DUF221-RELATED"/>
    <property type="match status" value="1"/>
</dbReference>
<dbReference type="InterPro" id="IPR027815">
    <property type="entry name" value="CSC1/OSCA1-like_cyt"/>
</dbReference>
<evidence type="ECO:0000256" key="4">
    <source>
        <dbReference type="ARBA" id="ARBA00022692"/>
    </source>
</evidence>
<evidence type="ECO:0000259" key="10">
    <source>
        <dbReference type="Pfam" id="PF14703"/>
    </source>
</evidence>
<dbReference type="EMBL" id="CAJZBQ010000020">
    <property type="protein sequence ID" value="CAG9318135.1"/>
    <property type="molecule type" value="Genomic_DNA"/>
</dbReference>
<feature type="domain" description="CSC1/OSCA1-like N-terminal transmembrane" evidence="9">
    <location>
        <begin position="7"/>
        <end position="156"/>
    </location>
</feature>
<gene>
    <name evidence="11" type="ORF">BSTOLATCC_MIC20618</name>
</gene>
<feature type="domain" description="CSC1/OSCA1-like 7TM region" evidence="8">
    <location>
        <begin position="344"/>
        <end position="602"/>
    </location>
</feature>
<feature type="transmembrane region" description="Helical" evidence="7">
    <location>
        <begin position="140"/>
        <end position="158"/>
    </location>
</feature>
<proteinExistence type="inferred from homology"/>
<feature type="transmembrane region" description="Helical" evidence="7">
    <location>
        <begin position="385"/>
        <end position="407"/>
    </location>
</feature>
<reference evidence="11" key="1">
    <citation type="submission" date="2021-09" db="EMBL/GenBank/DDBJ databases">
        <authorList>
            <consortium name="AG Swart"/>
            <person name="Singh M."/>
            <person name="Singh A."/>
            <person name="Seah K."/>
            <person name="Emmerich C."/>
        </authorList>
    </citation>
    <scope>NUCLEOTIDE SEQUENCE</scope>
    <source>
        <strain evidence="11">ATCC30299</strain>
    </source>
</reference>
<keyword evidence="12" id="KW-1185">Reference proteome</keyword>
<evidence type="ECO:0000256" key="3">
    <source>
        <dbReference type="ARBA" id="ARBA00022448"/>
    </source>
</evidence>
<dbReference type="Pfam" id="PF14703">
    <property type="entry name" value="PHM7_cyt"/>
    <property type="match status" value="1"/>
</dbReference>
<evidence type="ECO:0000256" key="5">
    <source>
        <dbReference type="ARBA" id="ARBA00022989"/>
    </source>
</evidence>
<keyword evidence="4 7" id="KW-0812">Transmembrane</keyword>
<dbReference type="Proteomes" id="UP001162131">
    <property type="component" value="Unassembled WGS sequence"/>
</dbReference>
<keyword evidence="3" id="KW-0813">Transport</keyword>
<dbReference type="InterPro" id="IPR003864">
    <property type="entry name" value="CSC1/OSCA1-like_7TM"/>
</dbReference>
<evidence type="ECO:0000259" key="8">
    <source>
        <dbReference type="Pfam" id="PF02714"/>
    </source>
</evidence>
<evidence type="ECO:0000256" key="1">
    <source>
        <dbReference type="ARBA" id="ARBA00004141"/>
    </source>
</evidence>
<feature type="transmembrane region" description="Helical" evidence="7">
    <location>
        <begin position="527"/>
        <end position="553"/>
    </location>
</feature>
<evidence type="ECO:0000259" key="9">
    <source>
        <dbReference type="Pfam" id="PF13967"/>
    </source>
</evidence>
<evidence type="ECO:0000256" key="7">
    <source>
        <dbReference type="SAM" id="Phobius"/>
    </source>
</evidence>
<feature type="transmembrane region" description="Helical" evidence="7">
    <location>
        <begin position="427"/>
        <end position="446"/>
    </location>
</feature>
<feature type="transmembrane region" description="Helical" evidence="7">
    <location>
        <begin position="6"/>
        <end position="29"/>
    </location>
</feature>
<dbReference type="AlphaFoldDB" id="A0AAU9IX96"/>
<name>A0AAU9IX96_9CILI</name>
<keyword evidence="5 7" id="KW-1133">Transmembrane helix</keyword>
<protein>
    <recommendedName>
        <fullName evidence="13">CSC1-like protein ERD4</fullName>
    </recommendedName>
</protein>
<dbReference type="Pfam" id="PF13967">
    <property type="entry name" value="RSN1_TM"/>
    <property type="match status" value="1"/>
</dbReference>
<feature type="transmembrane region" description="Helical" evidence="7">
    <location>
        <begin position="582"/>
        <end position="604"/>
    </location>
</feature>
<dbReference type="GO" id="GO:0005886">
    <property type="term" value="C:plasma membrane"/>
    <property type="evidence" value="ECO:0007669"/>
    <property type="project" value="TreeGrafter"/>
</dbReference>
<sequence length="677" mass="78368">MDPILYALISAFAANILIFGILFALFLVFRTFRSKHIFSDNPKIIPKNAIFSESDTPLMLLFKSVWNTSLQDIYEKCGSEAYVYLALQWKIIKSLFLMCLIGVTVLVPVYSQGKRIHETGLEETGIGNILEEPNYMVAPLIYFIPFSIFGYFLVYRVLKEVTTKSQQNKIQLFNYVLEISDLPKDKACEFIKTMVNNILQKDFRDNIVSIYVVPNLAKLYRTHNKLEEAKEKAEHYALYDETHQTKKKIKLLGKWIDAQMFYEKLVEKYSKKYEDLLAKGPVGNSGFCYVTFRTTQSAENAKKWLHDNIRAKDWIVKTAPSPHEIKWENLDQNYREIRAKRWCLMIFFCILFFILVTPAGFLYFVNNFLSDFKGRQFIEGLLGKYFPVLILLIYQVVILYYTIIYIVSKEKRTNTARETTSRLLKYLLFMGIYVFLLQAMGAQTILDLTVNGFWDNWQTELPKAVSNTGGFFTIYLLSQAFIANGFDLLQPLLVIVTKLKLKIASTEKEKILAQEAPPFDFAYEYAAVLNAVLIIFTYSICFPLIIFFGLVYFSMRFMVHKYLILCVNYVDKNSSGKNIPEICLKSILGSVLIFQMITSLVFSISRYRGIETMGFIYFVLSFAFYLFIQIKSVRVLKKVLSFMRIDGDAGVAEEPLIAPGGNLYEHPLEKEIINRND</sequence>
<feature type="transmembrane region" description="Helical" evidence="7">
    <location>
        <begin position="342"/>
        <end position="365"/>
    </location>
</feature>